<dbReference type="PANTHER" id="PTHR43761:SF1">
    <property type="entry name" value="D-ISOMER SPECIFIC 2-HYDROXYACID DEHYDROGENASE CATALYTIC DOMAIN-CONTAINING PROTEIN-RELATED"/>
    <property type="match status" value="1"/>
</dbReference>
<dbReference type="RefSeq" id="WP_243323551.1">
    <property type="nucleotide sequence ID" value="NZ_JAKZMM010000007.1"/>
</dbReference>
<evidence type="ECO:0000259" key="6">
    <source>
        <dbReference type="Pfam" id="PF02826"/>
    </source>
</evidence>
<dbReference type="Pfam" id="PF00389">
    <property type="entry name" value="2-Hacid_dh"/>
    <property type="match status" value="1"/>
</dbReference>
<dbReference type="InterPro" id="IPR006140">
    <property type="entry name" value="D-isomer_DH_NAD-bd"/>
</dbReference>
<keyword evidence="8" id="KW-1185">Reference proteome</keyword>
<evidence type="ECO:0000256" key="3">
    <source>
        <dbReference type="ARBA" id="ARBA00023027"/>
    </source>
</evidence>
<organism evidence="7 8">
    <name type="scientific">Parabacteroides faecalis</name>
    <dbReference type="NCBI Taxonomy" id="2924040"/>
    <lineage>
        <taxon>Bacteria</taxon>
        <taxon>Pseudomonadati</taxon>
        <taxon>Bacteroidota</taxon>
        <taxon>Bacteroidia</taxon>
        <taxon>Bacteroidales</taxon>
        <taxon>Tannerellaceae</taxon>
        <taxon>Parabacteroides</taxon>
    </lineage>
</organism>
<dbReference type="InterPro" id="IPR006139">
    <property type="entry name" value="D-isomer_2_OHA_DH_cat_dom"/>
</dbReference>
<protein>
    <submittedName>
        <fullName evidence="7">D-2-hydroxyacid dehydrogenase</fullName>
    </submittedName>
</protein>
<evidence type="ECO:0000256" key="4">
    <source>
        <dbReference type="RuleBase" id="RU003719"/>
    </source>
</evidence>
<evidence type="ECO:0000313" key="7">
    <source>
        <dbReference type="EMBL" id="MCJ2379832.1"/>
    </source>
</evidence>
<comment type="similarity">
    <text evidence="1 4">Belongs to the D-isomer specific 2-hydroxyacid dehydrogenase family.</text>
</comment>
<reference evidence="7 8" key="1">
    <citation type="submission" date="2022-03" db="EMBL/GenBank/DDBJ databases">
        <title>Parabacteroides sp. nov. isolated from swine feces.</title>
        <authorList>
            <person name="Bak J.E."/>
        </authorList>
    </citation>
    <scope>NUCLEOTIDE SEQUENCE [LARGE SCALE GENOMIC DNA]</scope>
    <source>
        <strain evidence="7 8">AGMB00274</strain>
    </source>
</reference>
<dbReference type="InterPro" id="IPR050418">
    <property type="entry name" value="D-iso_2-hydroxyacid_DH_PdxB"/>
</dbReference>
<evidence type="ECO:0000313" key="8">
    <source>
        <dbReference type="Proteomes" id="UP001165444"/>
    </source>
</evidence>
<evidence type="ECO:0000259" key="5">
    <source>
        <dbReference type="Pfam" id="PF00389"/>
    </source>
</evidence>
<dbReference type="EMBL" id="JAKZMM010000007">
    <property type="protein sequence ID" value="MCJ2379832.1"/>
    <property type="molecule type" value="Genomic_DNA"/>
</dbReference>
<sequence>MKIVVLDGRTLNKGDLSWDGLQALGECHIYENTQEDEVTERCQGAEIVLTNKVRILKKEMDALPALKYIGVLATGYNVVDIEEAKKRGIIVTNIPAYSTDSVVQMVFAHILNIANQVEHYTQEIRKGKWTQNPDFCYWNTKLFELAGKKLGIVGLGHIGMSVAHVAHAFGMQVLALTSKSKDQLEDYITPVDKETLFRESDILTLHCPLTADTHHFVNKEMLSLMKPSAILINTGRGPLIDEQAVVEALNNRTLFAAGIDVMSSEPPLADNPLLTATQCYITPHIAWATYEARVRLMQIAIQNIRSFQEGHIINNVAI</sequence>
<dbReference type="Gene3D" id="3.40.50.720">
    <property type="entry name" value="NAD(P)-binding Rossmann-like Domain"/>
    <property type="match status" value="2"/>
</dbReference>
<comment type="caution">
    <text evidence="7">The sequence shown here is derived from an EMBL/GenBank/DDBJ whole genome shotgun (WGS) entry which is preliminary data.</text>
</comment>
<dbReference type="Proteomes" id="UP001165444">
    <property type="component" value="Unassembled WGS sequence"/>
</dbReference>
<dbReference type="PROSITE" id="PS00670">
    <property type="entry name" value="D_2_HYDROXYACID_DH_2"/>
    <property type="match status" value="1"/>
</dbReference>
<dbReference type="Pfam" id="PF02826">
    <property type="entry name" value="2-Hacid_dh_C"/>
    <property type="match status" value="1"/>
</dbReference>
<feature type="domain" description="D-isomer specific 2-hydroxyacid dehydrogenase catalytic" evidence="5">
    <location>
        <begin position="23"/>
        <end position="316"/>
    </location>
</feature>
<accession>A0ABT0BYN7</accession>
<evidence type="ECO:0000256" key="1">
    <source>
        <dbReference type="ARBA" id="ARBA00005854"/>
    </source>
</evidence>
<keyword evidence="3" id="KW-0520">NAD</keyword>
<feature type="domain" description="D-isomer specific 2-hydroxyacid dehydrogenase NAD-binding" evidence="6">
    <location>
        <begin position="107"/>
        <end position="286"/>
    </location>
</feature>
<evidence type="ECO:0000256" key="2">
    <source>
        <dbReference type="ARBA" id="ARBA00023002"/>
    </source>
</evidence>
<dbReference type="CDD" id="cd12162">
    <property type="entry name" value="2-Hacid_dh_4"/>
    <property type="match status" value="1"/>
</dbReference>
<dbReference type="SUPFAM" id="SSF51735">
    <property type="entry name" value="NAD(P)-binding Rossmann-fold domains"/>
    <property type="match status" value="1"/>
</dbReference>
<gene>
    <name evidence="7" type="ORF">MUN53_04285</name>
</gene>
<dbReference type="InterPro" id="IPR036291">
    <property type="entry name" value="NAD(P)-bd_dom_sf"/>
</dbReference>
<keyword evidence="2 4" id="KW-0560">Oxidoreductase</keyword>
<dbReference type="InterPro" id="IPR029753">
    <property type="entry name" value="D-isomer_DH_CS"/>
</dbReference>
<dbReference type="PROSITE" id="PS00671">
    <property type="entry name" value="D_2_HYDROXYACID_DH_3"/>
    <property type="match status" value="1"/>
</dbReference>
<dbReference type="PANTHER" id="PTHR43761">
    <property type="entry name" value="D-ISOMER SPECIFIC 2-HYDROXYACID DEHYDROGENASE FAMILY PROTEIN (AFU_ORTHOLOGUE AFUA_1G13630)"/>
    <property type="match status" value="1"/>
</dbReference>
<proteinExistence type="inferred from homology"/>
<name>A0ABT0BYN7_9BACT</name>
<dbReference type="SUPFAM" id="SSF52283">
    <property type="entry name" value="Formate/glycerate dehydrogenase catalytic domain-like"/>
    <property type="match status" value="1"/>
</dbReference>